<evidence type="ECO:0000256" key="8">
    <source>
        <dbReference type="SAM" id="MobiDB-lite"/>
    </source>
</evidence>
<evidence type="ECO:0000259" key="13">
    <source>
        <dbReference type="Pfam" id="PF21082"/>
    </source>
</evidence>
<dbReference type="EMBL" id="JAAYEE010000222">
    <property type="protein sequence ID" value="NLW36213.1"/>
    <property type="molecule type" value="Genomic_DNA"/>
</dbReference>
<feature type="transmembrane region" description="Helical" evidence="9">
    <location>
        <begin position="541"/>
        <end position="558"/>
    </location>
</feature>
<feature type="transmembrane region" description="Helical" evidence="9">
    <location>
        <begin position="837"/>
        <end position="861"/>
    </location>
</feature>
<feature type="transmembrane region" description="Helical" evidence="9">
    <location>
        <begin position="958"/>
        <end position="986"/>
    </location>
</feature>
<keyword evidence="3" id="KW-1003">Cell membrane</keyword>
<feature type="compositionally biased region" description="Basic and acidic residues" evidence="8">
    <location>
        <begin position="277"/>
        <end position="295"/>
    </location>
</feature>
<dbReference type="AlphaFoldDB" id="A0A971S1I6"/>
<proteinExistence type="inferred from homology"/>
<dbReference type="SUPFAM" id="SSF82861">
    <property type="entry name" value="Mechanosensitive channel protein MscS (YggB), transmembrane region"/>
    <property type="match status" value="1"/>
</dbReference>
<dbReference type="Pfam" id="PF00924">
    <property type="entry name" value="MS_channel_2nd"/>
    <property type="match status" value="1"/>
</dbReference>
<dbReference type="InterPro" id="IPR010920">
    <property type="entry name" value="LSM_dom_sf"/>
</dbReference>
<feature type="coiled-coil region" evidence="7">
    <location>
        <begin position="154"/>
        <end position="188"/>
    </location>
</feature>
<dbReference type="Pfam" id="PF12795">
    <property type="entry name" value="MscS_porin"/>
    <property type="match status" value="1"/>
</dbReference>
<keyword evidence="5 9" id="KW-1133">Transmembrane helix</keyword>
<keyword evidence="7" id="KW-0175">Coiled coil</keyword>
<feature type="transmembrane region" description="Helical" evidence="9">
    <location>
        <begin position="623"/>
        <end position="641"/>
    </location>
</feature>
<dbReference type="GO" id="GO:0008381">
    <property type="term" value="F:mechanosensitive monoatomic ion channel activity"/>
    <property type="evidence" value="ECO:0007669"/>
    <property type="project" value="UniProtKB-ARBA"/>
</dbReference>
<name>A0A971S1I6_9BACT</name>
<organism evidence="15 16">
    <name type="scientific">Syntrophorhabdus aromaticivorans</name>
    <dbReference type="NCBI Taxonomy" id="328301"/>
    <lineage>
        <taxon>Bacteria</taxon>
        <taxon>Pseudomonadati</taxon>
        <taxon>Thermodesulfobacteriota</taxon>
        <taxon>Syntrophorhabdia</taxon>
        <taxon>Syntrophorhabdales</taxon>
        <taxon>Syntrophorhabdaceae</taxon>
        <taxon>Syntrophorhabdus</taxon>
    </lineage>
</organism>
<accession>A0A971S1I6</accession>
<feature type="transmembrane region" description="Helical" evidence="9">
    <location>
        <begin position="925"/>
        <end position="946"/>
    </location>
</feature>
<evidence type="ECO:0000256" key="5">
    <source>
        <dbReference type="ARBA" id="ARBA00022989"/>
    </source>
</evidence>
<evidence type="ECO:0000313" key="16">
    <source>
        <dbReference type="Proteomes" id="UP000777265"/>
    </source>
</evidence>
<feature type="domain" description="Mechanosensitive ion channel MscS" evidence="10">
    <location>
        <begin position="974"/>
        <end position="1039"/>
    </location>
</feature>
<feature type="transmembrane region" description="Helical" evidence="9">
    <location>
        <begin position="579"/>
        <end position="603"/>
    </location>
</feature>
<dbReference type="FunFam" id="2.30.30.60:FF:000001">
    <property type="entry name" value="MscS Mechanosensitive ion channel"/>
    <property type="match status" value="1"/>
</dbReference>
<feature type="domain" description="Mechanosensitive ion channel MscS C-terminal" evidence="13">
    <location>
        <begin position="1047"/>
        <end position="1130"/>
    </location>
</feature>
<evidence type="ECO:0000256" key="1">
    <source>
        <dbReference type="ARBA" id="ARBA00004651"/>
    </source>
</evidence>
<dbReference type="InterPro" id="IPR023408">
    <property type="entry name" value="MscS_beta-dom_sf"/>
</dbReference>
<evidence type="ECO:0000313" key="15">
    <source>
        <dbReference type="EMBL" id="NLW36213.1"/>
    </source>
</evidence>
<feature type="domain" description="Mechanosensitive ion channel MscS porin" evidence="12">
    <location>
        <begin position="74"/>
        <end position="312"/>
    </location>
</feature>
<dbReference type="InterPro" id="IPR011014">
    <property type="entry name" value="MscS_channel_TM-2"/>
</dbReference>
<dbReference type="Gene3D" id="3.30.70.100">
    <property type="match status" value="1"/>
</dbReference>
<evidence type="ECO:0000259" key="10">
    <source>
        <dbReference type="Pfam" id="PF00924"/>
    </source>
</evidence>
<dbReference type="InterPro" id="IPR006685">
    <property type="entry name" value="MscS_channel_2nd"/>
</dbReference>
<dbReference type="InterPro" id="IPR049278">
    <property type="entry name" value="MS_channel_C"/>
</dbReference>
<evidence type="ECO:0000256" key="2">
    <source>
        <dbReference type="ARBA" id="ARBA00008017"/>
    </source>
</evidence>
<dbReference type="Proteomes" id="UP000777265">
    <property type="component" value="Unassembled WGS sequence"/>
</dbReference>
<dbReference type="Pfam" id="PF12794">
    <property type="entry name" value="MscS_TM"/>
    <property type="match status" value="1"/>
</dbReference>
<dbReference type="Gene3D" id="2.30.30.60">
    <property type="match status" value="1"/>
</dbReference>
<dbReference type="InterPro" id="IPR052702">
    <property type="entry name" value="MscS-like_channel"/>
</dbReference>
<dbReference type="GO" id="GO:0005886">
    <property type="term" value="C:plasma membrane"/>
    <property type="evidence" value="ECO:0007669"/>
    <property type="project" value="UniProtKB-SubCell"/>
</dbReference>
<gene>
    <name evidence="15" type="ORF">GXY80_12170</name>
</gene>
<dbReference type="PANTHER" id="PTHR30347:SF1">
    <property type="entry name" value="MECHANOSENSITIVE CHANNEL MSCK"/>
    <property type="match status" value="1"/>
</dbReference>
<dbReference type="Pfam" id="PF21082">
    <property type="entry name" value="MS_channel_3rd"/>
    <property type="match status" value="1"/>
</dbReference>
<evidence type="ECO:0000256" key="6">
    <source>
        <dbReference type="ARBA" id="ARBA00023136"/>
    </source>
</evidence>
<dbReference type="PANTHER" id="PTHR30347">
    <property type="entry name" value="POTASSIUM CHANNEL RELATED"/>
    <property type="match status" value="1"/>
</dbReference>
<feature type="transmembrane region" description="Helical" evidence="9">
    <location>
        <begin position="772"/>
        <end position="791"/>
    </location>
</feature>
<evidence type="ECO:0000259" key="12">
    <source>
        <dbReference type="Pfam" id="PF12795"/>
    </source>
</evidence>
<dbReference type="SUPFAM" id="SSF82689">
    <property type="entry name" value="Mechanosensitive channel protein MscS (YggB), C-terminal domain"/>
    <property type="match status" value="1"/>
</dbReference>
<dbReference type="Gene3D" id="1.10.287.1260">
    <property type="match status" value="1"/>
</dbReference>
<evidence type="ECO:0000256" key="4">
    <source>
        <dbReference type="ARBA" id="ARBA00022692"/>
    </source>
</evidence>
<feature type="domain" description="Mechanosensitive ion channel transmembrane helices 2/3" evidence="14">
    <location>
        <begin position="932"/>
        <end position="972"/>
    </location>
</feature>
<feature type="transmembrane region" description="Helical" evidence="9">
    <location>
        <begin position="881"/>
        <end position="904"/>
    </location>
</feature>
<feature type="domain" description="Mechanosensitive ion channel inner membrane" evidence="11">
    <location>
        <begin position="543"/>
        <end position="870"/>
    </location>
</feature>
<dbReference type="PROSITE" id="PS01246">
    <property type="entry name" value="UPF0003"/>
    <property type="match status" value="1"/>
</dbReference>
<keyword evidence="4 9" id="KW-0812">Transmembrane</keyword>
<dbReference type="SUPFAM" id="SSF50182">
    <property type="entry name" value="Sm-like ribonucleoproteins"/>
    <property type="match status" value="1"/>
</dbReference>
<comment type="subcellular location">
    <subcellularLocation>
        <location evidence="1">Cell membrane</location>
        <topology evidence="1">Multi-pass membrane protein</topology>
    </subcellularLocation>
</comment>
<dbReference type="Pfam" id="PF21088">
    <property type="entry name" value="MS_channel_1st"/>
    <property type="match status" value="1"/>
</dbReference>
<reference evidence="15" key="2">
    <citation type="submission" date="2020-01" db="EMBL/GenBank/DDBJ databases">
        <authorList>
            <person name="Campanaro S."/>
        </authorList>
    </citation>
    <scope>NUCLEOTIDE SEQUENCE</scope>
    <source>
        <strain evidence="15">AS06rmzACSIP_7</strain>
    </source>
</reference>
<reference evidence="15" key="1">
    <citation type="journal article" date="2020" name="Biotechnol. Biofuels">
        <title>New insights from the biogas microbiome by comprehensive genome-resolved metagenomics of nearly 1600 species originating from multiple anaerobic digesters.</title>
        <authorList>
            <person name="Campanaro S."/>
            <person name="Treu L."/>
            <person name="Rodriguez-R L.M."/>
            <person name="Kovalovszki A."/>
            <person name="Ziels R.M."/>
            <person name="Maus I."/>
            <person name="Zhu X."/>
            <person name="Kougias P.G."/>
            <person name="Basile A."/>
            <person name="Luo G."/>
            <person name="Schluter A."/>
            <person name="Konstantinidis K.T."/>
            <person name="Angelidaki I."/>
        </authorList>
    </citation>
    <scope>NUCLEOTIDE SEQUENCE</scope>
    <source>
        <strain evidence="15">AS06rmzACSIP_7</strain>
    </source>
</reference>
<feature type="transmembrane region" description="Helical" evidence="9">
    <location>
        <begin position="737"/>
        <end position="760"/>
    </location>
</feature>
<dbReference type="InterPro" id="IPR024393">
    <property type="entry name" value="MscS_porin"/>
</dbReference>
<comment type="similarity">
    <text evidence="2">Belongs to the MscS (TC 1.A.23) family.</text>
</comment>
<evidence type="ECO:0000259" key="14">
    <source>
        <dbReference type="Pfam" id="PF21088"/>
    </source>
</evidence>
<feature type="transmembrane region" description="Helical" evidence="9">
    <location>
        <begin position="696"/>
        <end position="713"/>
    </location>
</feature>
<evidence type="ECO:0000256" key="3">
    <source>
        <dbReference type="ARBA" id="ARBA00022475"/>
    </source>
</evidence>
<comment type="caution">
    <text evidence="15">The sequence shown here is derived from an EMBL/GenBank/DDBJ whole genome shotgun (WGS) entry which is preliminary data.</text>
</comment>
<dbReference type="InterPro" id="IPR025692">
    <property type="entry name" value="MscS_IM_dom1"/>
</dbReference>
<feature type="region of interest" description="Disordered" evidence="8">
    <location>
        <begin position="275"/>
        <end position="309"/>
    </location>
</feature>
<dbReference type="InterPro" id="IPR049142">
    <property type="entry name" value="MS_channel_1st"/>
</dbReference>
<evidence type="ECO:0000259" key="11">
    <source>
        <dbReference type="Pfam" id="PF12794"/>
    </source>
</evidence>
<dbReference type="InterPro" id="IPR006686">
    <property type="entry name" value="MscS_channel_CS"/>
</dbReference>
<dbReference type="InterPro" id="IPR011066">
    <property type="entry name" value="MscS_channel_C_sf"/>
</dbReference>
<evidence type="ECO:0000256" key="7">
    <source>
        <dbReference type="SAM" id="Coils"/>
    </source>
</evidence>
<keyword evidence="6 9" id="KW-0472">Membrane</keyword>
<evidence type="ECO:0000256" key="9">
    <source>
        <dbReference type="SAM" id="Phobius"/>
    </source>
</evidence>
<sequence>MAGSWIKIAQFKKLLKTLKKSCSSLRLDGIFVFLAVLGCIILNFAAAPAWAEKVKPELPWYVSVATNPERIREKIKEVESDKGLDENIKSKLLSLYRQAVNSLDLAAAYEMYSKSFSQSIATAATEEARVTRLIRDIDRKAEISPKADLSRLSSGDLEKRYMILQAELTSLKEEHNALEESLQEQRTRPLRIKEELSAARKILQDIDGDLRSLQISRENPLVIEARQTALQARKQEGLKQIAMLNRELAGYGPRIQLLSAQRDLALRKLNQAQAKSEPFEEEIKKRLDAESEKSRASALGRNGEEGGHPAVRRVTKENMRLGQETAAVAEGIKEAASERGTYQSRLKQIEQDFSDAQQKVRVAGFSKSLGHVLLEQLRSLPDTKYYEKHNKRLEERIGDIWLANIRVDESQRPLSDVEQEVRRIMTEEVGKDLGPADRAGIEEQVRNLLKEQKVLLGKLSDAYLTYLSTLGDLEITQKHLIATNKDYRGFLESRVLWIPNAPPLKGQAFRDSLRASWGTLSQASWVDIPKALVADILKRPAPWLFFLVLFVPLFRKRHSMRLAIGEIGDKVSNPSSDRFFFTAQVLVLTILLALPVPMVLGFLGWRLQETLDVSDFGRAVGKALWVLGPLLFYLKFLRLLCARKGLGEAHFGWSSDAMRLLRKELAWYLAISLPLTFVLVVLWSVPGVEQGRGERLVFIAAMLVMAVVIFRLMRPTGGLFKRYRGEEPRDFVYRFRYFWYPLLVAMPVSLAGLAAAGYMYTAGQLTDSLFKSFWLVTGAAIAHDFVVRWVAVANRKASLKGSLVSGYDNHAGIDEKMSPGPIEGTRILTVSVQTRKLLHAVIGIGMLVGFLIIWSEIFPAISALDQISLWQHTVSIGGKEIQQPITLSNLAIVLILAIVTVVFVRNIPGLLEVALLQYLPVSAGTRYAATSLTRYTIVMAGIIGMFHSLGGTWSQIQWLVAALGVGLGFGLQEIFGNLISGIIVLFERPIRVGDTVTVGNVSGTVAAIRMRATTIRDFDNKELIIPNKTFITGQLVNWTLTDPITRVSFKVGIAYGSDLKLAHRIILDTVKSHHLVLENPAPQVYILGFGESSIDFSVNVFARRLADRLPLSHELHIAIEEVLREHGIVIPFPRREVYLHSSRDWSPDGAMSDGAGHE</sequence>
<protein>
    <submittedName>
        <fullName evidence="15">Mechanosensitive ion channel</fullName>
    </submittedName>
</protein>
<feature type="transmembrane region" description="Helical" evidence="9">
    <location>
        <begin position="665"/>
        <end position="684"/>
    </location>
</feature>